<accession>A0ABV7G1L4</accession>
<organism evidence="5 6">
    <name type="scientific">Teichococcus globiformis</name>
    <dbReference type="NCBI Taxonomy" id="2307229"/>
    <lineage>
        <taxon>Bacteria</taxon>
        <taxon>Pseudomonadati</taxon>
        <taxon>Pseudomonadota</taxon>
        <taxon>Alphaproteobacteria</taxon>
        <taxon>Acetobacterales</taxon>
        <taxon>Roseomonadaceae</taxon>
        <taxon>Roseomonas</taxon>
    </lineage>
</organism>
<dbReference type="Gene3D" id="3.50.30.40">
    <property type="entry name" value="Ribonuclease E inhibitor RraA/RraA-like"/>
    <property type="match status" value="1"/>
</dbReference>
<evidence type="ECO:0000256" key="2">
    <source>
        <dbReference type="ARBA" id="ARBA00016549"/>
    </source>
</evidence>
<dbReference type="Pfam" id="PF03737">
    <property type="entry name" value="RraA-like"/>
    <property type="match status" value="1"/>
</dbReference>
<dbReference type="InterPro" id="IPR005493">
    <property type="entry name" value="RraA/RraA-like"/>
</dbReference>
<sequence length="230" mass="24556">MSATVPTDDTALFAMMRQELFTAVLGDVMDVMGLRHQFLPPEIRALTPEMVLAGRAMPVLEADCATDTASRGPVSDAFGLMFSALDDLKPGEVYICTGASPRYALWGGLMSGRAMALGAAGAVLGGFHRDTREIRGLGFPVFSAGSYAQDQRLRGRVIDYRCPIEFPNACRVEPGDLIMGDVDGVVIVPRAAEEEVLRAALAKVQGEGQVRAMIEAGQSTAEIFARTGIM</sequence>
<dbReference type="PANTHER" id="PTHR33254">
    <property type="entry name" value="4-HYDROXY-4-METHYL-2-OXOGLUTARATE ALDOLASE 3-RELATED"/>
    <property type="match status" value="1"/>
</dbReference>
<name>A0ABV7G1L4_9PROT</name>
<dbReference type="EMBL" id="JBHRTN010000008">
    <property type="protein sequence ID" value="MFC3124912.1"/>
    <property type="molecule type" value="Genomic_DNA"/>
</dbReference>
<evidence type="ECO:0000256" key="4">
    <source>
        <dbReference type="ARBA" id="ARBA00030169"/>
    </source>
</evidence>
<comment type="caution">
    <text evidence="5">The sequence shown here is derived from an EMBL/GenBank/DDBJ whole genome shotgun (WGS) entry which is preliminary data.</text>
</comment>
<comment type="cofactor">
    <cofactor evidence="1">
        <name>a divalent metal cation</name>
        <dbReference type="ChEBI" id="CHEBI:60240"/>
    </cofactor>
</comment>
<protein>
    <recommendedName>
        <fullName evidence="2">Putative 4-hydroxy-4-methyl-2-oxoglutarate aldolase</fullName>
    </recommendedName>
    <alternativeName>
        <fullName evidence="3">Regulator of ribonuclease activity homolog</fullName>
    </alternativeName>
    <alternativeName>
        <fullName evidence="4">RraA-like protein</fullName>
    </alternativeName>
</protein>
<evidence type="ECO:0000256" key="1">
    <source>
        <dbReference type="ARBA" id="ARBA00001968"/>
    </source>
</evidence>
<evidence type="ECO:0000313" key="6">
    <source>
        <dbReference type="Proteomes" id="UP001595593"/>
    </source>
</evidence>
<dbReference type="RefSeq" id="WP_379595337.1">
    <property type="nucleotide sequence ID" value="NZ_JBHRTN010000008.1"/>
</dbReference>
<evidence type="ECO:0000256" key="3">
    <source>
        <dbReference type="ARBA" id="ARBA00029596"/>
    </source>
</evidence>
<dbReference type="Proteomes" id="UP001595593">
    <property type="component" value="Unassembled WGS sequence"/>
</dbReference>
<gene>
    <name evidence="5" type="ORF">ACFOD4_07565</name>
</gene>
<dbReference type="SUPFAM" id="SSF89562">
    <property type="entry name" value="RraA-like"/>
    <property type="match status" value="1"/>
</dbReference>
<dbReference type="CDD" id="cd16841">
    <property type="entry name" value="RraA_family"/>
    <property type="match status" value="1"/>
</dbReference>
<evidence type="ECO:0000313" key="5">
    <source>
        <dbReference type="EMBL" id="MFC3124912.1"/>
    </source>
</evidence>
<dbReference type="PANTHER" id="PTHR33254:SF4">
    <property type="entry name" value="4-HYDROXY-4-METHYL-2-OXOGLUTARATE ALDOLASE 3-RELATED"/>
    <property type="match status" value="1"/>
</dbReference>
<keyword evidence="6" id="KW-1185">Reference proteome</keyword>
<dbReference type="InterPro" id="IPR036704">
    <property type="entry name" value="RraA/RraA-like_sf"/>
</dbReference>
<reference evidence="6" key="1">
    <citation type="journal article" date="2019" name="Int. J. Syst. Evol. Microbiol.">
        <title>The Global Catalogue of Microorganisms (GCM) 10K type strain sequencing project: providing services to taxonomists for standard genome sequencing and annotation.</title>
        <authorList>
            <consortium name="The Broad Institute Genomics Platform"/>
            <consortium name="The Broad Institute Genome Sequencing Center for Infectious Disease"/>
            <person name="Wu L."/>
            <person name="Ma J."/>
        </authorList>
    </citation>
    <scope>NUCLEOTIDE SEQUENCE [LARGE SCALE GENOMIC DNA]</scope>
    <source>
        <strain evidence="6">KCTC 52094</strain>
    </source>
</reference>
<proteinExistence type="predicted"/>